<evidence type="ECO:0000256" key="1">
    <source>
        <dbReference type="ARBA" id="ARBA00004294"/>
    </source>
</evidence>
<dbReference type="InterPro" id="IPR016024">
    <property type="entry name" value="ARM-type_fold"/>
</dbReference>
<keyword evidence="3" id="KW-0496">Mitochondrion</keyword>
<evidence type="ECO:0000313" key="8">
    <source>
        <dbReference type="RefSeq" id="XP_065670347.1"/>
    </source>
</evidence>
<reference evidence="8" key="1">
    <citation type="submission" date="2025-08" db="UniProtKB">
        <authorList>
            <consortium name="RefSeq"/>
        </authorList>
    </citation>
    <scope>IDENTIFICATION</scope>
</reference>
<dbReference type="SUPFAM" id="SSF48371">
    <property type="entry name" value="ARM repeat"/>
    <property type="match status" value="1"/>
</dbReference>
<dbReference type="Gene3D" id="1.25.10.10">
    <property type="entry name" value="Leucine-rich Repeat Variant"/>
    <property type="match status" value="1"/>
</dbReference>
<dbReference type="RefSeq" id="XP_065670347.1">
    <property type="nucleotide sequence ID" value="XM_065814275.1"/>
</dbReference>
<accession>A0ABM4D7P6</accession>
<dbReference type="GeneID" id="100197676"/>
<dbReference type="InterPro" id="IPR016617">
    <property type="entry name" value="ARMC1"/>
</dbReference>
<evidence type="ECO:0000313" key="7">
    <source>
        <dbReference type="Proteomes" id="UP001652625"/>
    </source>
</evidence>
<dbReference type="InterPro" id="IPR011989">
    <property type="entry name" value="ARM-like"/>
</dbReference>
<name>A0ABM4D7P6_HYDVU</name>
<organism evidence="7 8">
    <name type="scientific">Hydra vulgaris</name>
    <name type="common">Hydra</name>
    <name type="synonym">Hydra attenuata</name>
    <dbReference type="NCBI Taxonomy" id="6087"/>
    <lineage>
        <taxon>Eukaryota</taxon>
        <taxon>Metazoa</taxon>
        <taxon>Cnidaria</taxon>
        <taxon>Hydrozoa</taxon>
        <taxon>Hydroidolina</taxon>
        <taxon>Anthoathecata</taxon>
        <taxon>Aplanulata</taxon>
        <taxon>Hydridae</taxon>
        <taxon>Hydra</taxon>
    </lineage>
</organism>
<keyword evidence="3" id="KW-1000">Mitochondrion outer membrane</keyword>
<evidence type="ECO:0000256" key="3">
    <source>
        <dbReference type="ARBA" id="ARBA00022787"/>
    </source>
</evidence>
<dbReference type="Proteomes" id="UP001652625">
    <property type="component" value="Chromosome 12"/>
</dbReference>
<keyword evidence="3" id="KW-0472">Membrane</keyword>
<evidence type="ECO:0000256" key="4">
    <source>
        <dbReference type="ARBA" id="ARBA00023764"/>
    </source>
</evidence>
<dbReference type="PANTHER" id="PTHR46840:SF2">
    <property type="entry name" value="ARMADILLO REPEAT-CONTAINING PROTEIN 1"/>
    <property type="match status" value="1"/>
</dbReference>
<keyword evidence="7" id="KW-1185">Reference proteome</keyword>
<comment type="function">
    <text evidence="4">In association with mitochondrial contact site and cristae organizing system (MICOS) complex components and mitochondrial outer membrane sorting assembly machinery (SAM) complex components may regulate mitochondrial dynamics playing a role in determining mitochondrial length, distribution and motility.</text>
</comment>
<sequence>MDPLAIVNQFHSLAKNPQNRDTIVKDQGCLAGLVLFMDNNDPEVIKLVLQTLLLLAEHGPNKKIMLNELGMLESLKSLAENERFSNTPEIKQQASLLLNHLQGRSTSRSTDRAAAMQRIHKAPPTSQKFFVGSSNKKAKLIILQINGLTEATKKTCEEYLLTVRGVVSFTFDMTKLRCMVRTVQSVTAEALCNAIAKSKVITADQIIKNKFGEEVLLLCGRKVDIPDEEKAKLDIEEDFPDYLPEEDPVETSKTAVARPGDKDSGSSGWFGGVKSFISNTLYW</sequence>
<gene>
    <name evidence="8" type="primary">LOC100197676</name>
</gene>
<evidence type="ECO:0000256" key="6">
    <source>
        <dbReference type="SAM" id="MobiDB-lite"/>
    </source>
</evidence>
<feature type="region of interest" description="Disordered" evidence="6">
    <location>
        <begin position="241"/>
        <end position="265"/>
    </location>
</feature>
<evidence type="ECO:0000256" key="2">
    <source>
        <dbReference type="ARBA" id="ARBA00013732"/>
    </source>
</evidence>
<comment type="subunit">
    <text evidence="5">Interacts with mitochondrial contact site and cristae organizing system (MICOS) complex components IMMT/MIC60 and MICOS10/MIC10. Interacts with mitochondrial outer membrane sorting assembly machinery (SAM) complex components SAMM50 and MTX1.</text>
</comment>
<evidence type="ECO:0000256" key="5">
    <source>
        <dbReference type="ARBA" id="ARBA00046478"/>
    </source>
</evidence>
<protein>
    <recommendedName>
        <fullName evidence="2">Armadillo repeat-containing protein 1</fullName>
    </recommendedName>
</protein>
<dbReference type="PANTHER" id="PTHR46840">
    <property type="entry name" value="ARMADILLO REPEAT-CONTAINING PROTEIN 1"/>
    <property type="match status" value="1"/>
</dbReference>
<proteinExistence type="predicted"/>
<comment type="subcellular location">
    <subcellularLocation>
        <location evidence="1">Mitochondrion outer membrane</location>
    </subcellularLocation>
</comment>